<evidence type="ECO:0000256" key="5">
    <source>
        <dbReference type="SAM" id="MobiDB-lite"/>
    </source>
</evidence>
<evidence type="ECO:0000256" key="6">
    <source>
        <dbReference type="SAM" id="Phobius"/>
    </source>
</evidence>
<dbReference type="InterPro" id="IPR007348">
    <property type="entry name" value="CopC_dom"/>
</dbReference>
<evidence type="ECO:0000313" key="10">
    <source>
        <dbReference type="Proteomes" id="UP001501697"/>
    </source>
</evidence>
<sequence length="257" mass="25378">MTTSGILPHRSPRLVAVLAAALFAAVALVLPASPAFAHDELIGSSPAADSTVDALPSELTLTFSGLISTEDGASEVQVTDAAGTSLTAGDLSVQDTVLTQPLEGTASGAVTVLWKVVSSDGHPISGEFEFTVDAPAPTASPTETTAPTQSPEPTPTETVEPTPTETPVPAGGEGDAWWPWALAIIGALALAAGVTYLMVSRSNREKALAQASDHGKAAMGPNTSPTGSARAADGNAGGASDGGSGPASGGSEPGTGR</sequence>
<dbReference type="Gene3D" id="2.60.40.1220">
    <property type="match status" value="1"/>
</dbReference>
<accession>A0ABP7A1V6</accession>
<feature type="domain" description="CopC" evidence="8">
    <location>
        <begin position="38"/>
        <end position="132"/>
    </location>
</feature>
<dbReference type="Pfam" id="PF04234">
    <property type="entry name" value="CopC"/>
    <property type="match status" value="1"/>
</dbReference>
<feature type="compositionally biased region" description="Gly residues" evidence="5">
    <location>
        <begin position="235"/>
        <end position="257"/>
    </location>
</feature>
<feature type="region of interest" description="Disordered" evidence="5">
    <location>
        <begin position="133"/>
        <end position="173"/>
    </location>
</feature>
<proteinExistence type="predicted"/>
<evidence type="ECO:0000256" key="1">
    <source>
        <dbReference type="ARBA" id="ARBA00004196"/>
    </source>
</evidence>
<dbReference type="RefSeq" id="WP_344735962.1">
    <property type="nucleotide sequence ID" value="NZ_BAAAYU010000001.1"/>
</dbReference>
<reference evidence="10" key="1">
    <citation type="journal article" date="2019" name="Int. J. Syst. Evol. Microbiol.">
        <title>The Global Catalogue of Microorganisms (GCM) 10K type strain sequencing project: providing services to taxonomists for standard genome sequencing and annotation.</title>
        <authorList>
            <consortium name="The Broad Institute Genomics Platform"/>
            <consortium name="The Broad Institute Genome Sequencing Center for Infectious Disease"/>
            <person name="Wu L."/>
            <person name="Ma J."/>
        </authorList>
    </citation>
    <scope>NUCLEOTIDE SEQUENCE [LARGE SCALE GENOMIC DNA]</scope>
    <source>
        <strain evidence="10">JCM 16544</strain>
    </source>
</reference>
<evidence type="ECO:0000259" key="8">
    <source>
        <dbReference type="Pfam" id="PF04234"/>
    </source>
</evidence>
<evidence type="ECO:0000256" key="2">
    <source>
        <dbReference type="ARBA" id="ARBA00022723"/>
    </source>
</evidence>
<feature type="signal peptide" evidence="7">
    <location>
        <begin position="1"/>
        <end position="37"/>
    </location>
</feature>
<feature type="chain" id="PRO_5045589086" description="CopC domain-containing protein" evidence="7">
    <location>
        <begin position="38"/>
        <end position="257"/>
    </location>
</feature>
<gene>
    <name evidence="9" type="ORF">GCM10022200_01860</name>
</gene>
<feature type="compositionally biased region" description="Low complexity" evidence="5">
    <location>
        <begin position="134"/>
        <end position="173"/>
    </location>
</feature>
<dbReference type="PANTHER" id="PTHR34820:SF4">
    <property type="entry name" value="INNER MEMBRANE PROTEIN YEBZ"/>
    <property type="match status" value="1"/>
</dbReference>
<keyword evidence="2" id="KW-0479">Metal-binding</keyword>
<comment type="caution">
    <text evidence="9">The sequence shown here is derived from an EMBL/GenBank/DDBJ whole genome shotgun (WGS) entry which is preliminary data.</text>
</comment>
<dbReference type="InterPro" id="IPR014755">
    <property type="entry name" value="Cu-Rt/internalin_Ig-like"/>
</dbReference>
<dbReference type="EMBL" id="BAAAYU010000001">
    <property type="protein sequence ID" value="GAA3623270.1"/>
    <property type="molecule type" value="Genomic_DNA"/>
</dbReference>
<feature type="region of interest" description="Disordered" evidence="5">
    <location>
        <begin position="209"/>
        <end position="257"/>
    </location>
</feature>
<dbReference type="Proteomes" id="UP001501697">
    <property type="component" value="Unassembled WGS sequence"/>
</dbReference>
<dbReference type="InterPro" id="IPR014756">
    <property type="entry name" value="Ig_E-set"/>
</dbReference>
<keyword evidence="10" id="KW-1185">Reference proteome</keyword>
<evidence type="ECO:0000256" key="4">
    <source>
        <dbReference type="ARBA" id="ARBA00023008"/>
    </source>
</evidence>
<evidence type="ECO:0000256" key="7">
    <source>
        <dbReference type="SAM" id="SignalP"/>
    </source>
</evidence>
<dbReference type="InterPro" id="IPR032694">
    <property type="entry name" value="CopC/D"/>
</dbReference>
<feature type="transmembrane region" description="Helical" evidence="6">
    <location>
        <begin position="177"/>
        <end position="199"/>
    </location>
</feature>
<comment type="subcellular location">
    <subcellularLocation>
        <location evidence="1">Cell envelope</location>
    </subcellularLocation>
</comment>
<dbReference type="SUPFAM" id="SSF81296">
    <property type="entry name" value="E set domains"/>
    <property type="match status" value="1"/>
</dbReference>
<keyword evidence="3 7" id="KW-0732">Signal</keyword>
<keyword evidence="6" id="KW-1133">Transmembrane helix</keyword>
<keyword evidence="6" id="KW-0812">Transmembrane</keyword>
<evidence type="ECO:0000256" key="3">
    <source>
        <dbReference type="ARBA" id="ARBA00022729"/>
    </source>
</evidence>
<keyword evidence="4" id="KW-0186">Copper</keyword>
<keyword evidence="6" id="KW-0472">Membrane</keyword>
<protein>
    <recommendedName>
        <fullName evidence="8">CopC domain-containing protein</fullName>
    </recommendedName>
</protein>
<dbReference type="PANTHER" id="PTHR34820">
    <property type="entry name" value="INNER MEMBRANE PROTEIN YEBZ"/>
    <property type="match status" value="1"/>
</dbReference>
<organism evidence="9 10">
    <name type="scientific">Microbacterium awajiense</name>
    <dbReference type="NCBI Taxonomy" id="415214"/>
    <lineage>
        <taxon>Bacteria</taxon>
        <taxon>Bacillati</taxon>
        <taxon>Actinomycetota</taxon>
        <taxon>Actinomycetes</taxon>
        <taxon>Micrococcales</taxon>
        <taxon>Microbacteriaceae</taxon>
        <taxon>Microbacterium</taxon>
    </lineage>
</organism>
<evidence type="ECO:0000313" key="9">
    <source>
        <dbReference type="EMBL" id="GAA3623270.1"/>
    </source>
</evidence>
<name>A0ABP7A1V6_9MICO</name>